<sequence length="108" mass="11729">MSGRMLRARLGLRCCGTTAPQRTTGPCWQLYVAMAGRVSDWPVHTWPKSTEVPSIEEREAVLASLGFVLVDGAEWEWAEDTGPEYHPHPVRVSLSAGAEVLPLDGGVA</sequence>
<protein>
    <submittedName>
        <fullName evidence="1">Uncharacterized protein</fullName>
    </submittedName>
</protein>
<gene>
    <name evidence="1" type="ORF">F0344_16885</name>
</gene>
<keyword evidence="2" id="KW-1185">Reference proteome</keyword>
<dbReference type="InterPro" id="IPR046270">
    <property type="entry name" value="DUF6303"/>
</dbReference>
<name>A0A7G7BL55_9ACTN</name>
<reference evidence="2" key="1">
    <citation type="submission" date="2019-10" db="EMBL/GenBank/DDBJ databases">
        <title>Antimicrobial potential of Antarctic Bacteria.</title>
        <authorList>
            <person name="Benaud N."/>
            <person name="Edwards R.J."/>
            <person name="Ferrari B.C."/>
        </authorList>
    </citation>
    <scope>NUCLEOTIDE SEQUENCE [LARGE SCALE GENOMIC DNA]</scope>
    <source>
        <strain evidence="2">NBSH44</strain>
    </source>
</reference>
<accession>A0A7G7BL55</accession>
<dbReference type="Proteomes" id="UP000515307">
    <property type="component" value="Chromosome"/>
</dbReference>
<evidence type="ECO:0000313" key="2">
    <source>
        <dbReference type="Proteomes" id="UP000515307"/>
    </source>
</evidence>
<evidence type="ECO:0000313" key="1">
    <source>
        <dbReference type="EMBL" id="QNE76070.1"/>
    </source>
</evidence>
<proteinExistence type="predicted"/>
<dbReference type="AlphaFoldDB" id="A0A7G7BL55"/>
<dbReference type="KEGG" id="sfiy:F0344_16885"/>
<dbReference type="EMBL" id="CP045702">
    <property type="protein sequence ID" value="QNE76070.1"/>
    <property type="molecule type" value="Genomic_DNA"/>
</dbReference>
<dbReference type="Pfam" id="PF19820">
    <property type="entry name" value="DUF6303"/>
    <property type="match status" value="1"/>
</dbReference>
<organism evidence="1 2">
    <name type="scientific">Streptomyces finlayi</name>
    <dbReference type="NCBI Taxonomy" id="67296"/>
    <lineage>
        <taxon>Bacteria</taxon>
        <taxon>Bacillati</taxon>
        <taxon>Actinomycetota</taxon>
        <taxon>Actinomycetes</taxon>
        <taxon>Kitasatosporales</taxon>
        <taxon>Streptomycetaceae</taxon>
        <taxon>Streptomyces</taxon>
    </lineage>
</organism>
<dbReference type="RefSeq" id="WP_185299567.1">
    <property type="nucleotide sequence ID" value="NZ_CP045702.1"/>
</dbReference>